<accession>A0ABT0E397</accession>
<dbReference type="InterPro" id="IPR050228">
    <property type="entry name" value="Carboxylesterase_BioH"/>
</dbReference>
<dbReference type="Proteomes" id="UP001165524">
    <property type="component" value="Unassembled WGS sequence"/>
</dbReference>
<dbReference type="Pfam" id="PF12697">
    <property type="entry name" value="Abhydrolase_6"/>
    <property type="match status" value="1"/>
</dbReference>
<dbReference type="InterPro" id="IPR000073">
    <property type="entry name" value="AB_hydrolase_1"/>
</dbReference>
<dbReference type="InterPro" id="IPR029058">
    <property type="entry name" value="AB_hydrolase_fold"/>
</dbReference>
<keyword evidence="3" id="KW-1185">Reference proteome</keyword>
<comment type="caution">
    <text evidence="2">The sequence shown here is derived from an EMBL/GenBank/DDBJ whole genome shotgun (WGS) entry which is preliminary data.</text>
</comment>
<protein>
    <submittedName>
        <fullName evidence="2">Alpha/beta hydrolase</fullName>
    </submittedName>
</protein>
<feature type="domain" description="AB hydrolase-1" evidence="1">
    <location>
        <begin position="7"/>
        <end position="249"/>
    </location>
</feature>
<proteinExistence type="predicted"/>
<organism evidence="2 3">
    <name type="scientific">Alcanivorax quisquiliarum</name>
    <dbReference type="NCBI Taxonomy" id="2933565"/>
    <lineage>
        <taxon>Bacteria</taxon>
        <taxon>Pseudomonadati</taxon>
        <taxon>Pseudomonadota</taxon>
        <taxon>Gammaproteobacteria</taxon>
        <taxon>Oceanospirillales</taxon>
        <taxon>Alcanivoracaceae</taxon>
        <taxon>Alcanivorax</taxon>
    </lineage>
</organism>
<reference evidence="2" key="1">
    <citation type="submission" date="2022-04" db="EMBL/GenBank/DDBJ databases">
        <title>Alcanivorax sp. CY1518 draft genome sequence.</title>
        <authorList>
            <person name="Zhao G."/>
            <person name="An M."/>
        </authorList>
    </citation>
    <scope>NUCLEOTIDE SEQUENCE</scope>
    <source>
        <strain evidence="2">CY1518</strain>
    </source>
</reference>
<name>A0ABT0E397_9GAMM</name>
<dbReference type="PANTHER" id="PTHR43194">
    <property type="entry name" value="HYDROLASE ALPHA/BETA FOLD FAMILY"/>
    <property type="match status" value="1"/>
</dbReference>
<dbReference type="RefSeq" id="WP_246947115.1">
    <property type="nucleotide sequence ID" value="NZ_JALKII010000001.1"/>
</dbReference>
<dbReference type="GO" id="GO:0016787">
    <property type="term" value="F:hydrolase activity"/>
    <property type="evidence" value="ECO:0007669"/>
    <property type="project" value="UniProtKB-KW"/>
</dbReference>
<dbReference type="EMBL" id="JALKII010000001">
    <property type="protein sequence ID" value="MCK0536159.1"/>
    <property type="molecule type" value="Genomic_DNA"/>
</dbReference>
<gene>
    <name evidence="2" type="ORF">MU846_00360</name>
</gene>
<evidence type="ECO:0000313" key="2">
    <source>
        <dbReference type="EMBL" id="MCK0536159.1"/>
    </source>
</evidence>
<evidence type="ECO:0000259" key="1">
    <source>
        <dbReference type="Pfam" id="PF12697"/>
    </source>
</evidence>
<sequence length="275" mass="30222">MTVRPTLIFSHANGFPGGSYRTFLEPFSAHFELEVVDRIGHTPQFPVDQGWIGPSRELEALMEPLPKPLVGMGHSLGGVLTFMVAHRRPEWFSALVMLDPPLVNGWQGALFNLGRRLGMIDRVSPAGRSLGRRAHWPDWAEVEGYFNRRPFFQRLDPRCLADYLDAGLEEGADGWRLRYAPATEVDIFRTTPGDIGRLAPLRGVPGLVVSGASSEPAFRQCALRHVRRHGMVHRMAPGGHMFPLEQPAAASAIILEALLPMLEGATDANFGGTAG</sequence>
<dbReference type="PANTHER" id="PTHR43194:SF2">
    <property type="entry name" value="PEROXISOMAL MEMBRANE PROTEIN LPX1"/>
    <property type="match status" value="1"/>
</dbReference>
<dbReference type="SUPFAM" id="SSF53474">
    <property type="entry name" value="alpha/beta-Hydrolases"/>
    <property type="match status" value="1"/>
</dbReference>
<keyword evidence="2" id="KW-0378">Hydrolase</keyword>
<evidence type="ECO:0000313" key="3">
    <source>
        <dbReference type="Proteomes" id="UP001165524"/>
    </source>
</evidence>
<dbReference type="Gene3D" id="3.40.50.1820">
    <property type="entry name" value="alpha/beta hydrolase"/>
    <property type="match status" value="1"/>
</dbReference>